<feature type="region of interest" description="Disordered" evidence="1">
    <location>
        <begin position="16"/>
        <end position="76"/>
    </location>
</feature>
<protein>
    <submittedName>
        <fullName evidence="2">Uncharacterized protein</fullName>
    </submittedName>
</protein>
<proteinExistence type="predicted"/>
<organism evidence="2 3">
    <name type="scientific">Vanrija albida</name>
    <dbReference type="NCBI Taxonomy" id="181172"/>
    <lineage>
        <taxon>Eukaryota</taxon>
        <taxon>Fungi</taxon>
        <taxon>Dikarya</taxon>
        <taxon>Basidiomycota</taxon>
        <taxon>Agaricomycotina</taxon>
        <taxon>Tremellomycetes</taxon>
        <taxon>Trichosporonales</taxon>
        <taxon>Trichosporonaceae</taxon>
        <taxon>Vanrija</taxon>
    </lineage>
</organism>
<dbReference type="EMBL" id="JBBXJM010000005">
    <property type="protein sequence ID" value="KAL1407690.1"/>
    <property type="molecule type" value="Genomic_DNA"/>
</dbReference>
<name>A0ABR3PZ73_9TREE</name>
<dbReference type="GeneID" id="95988166"/>
<comment type="caution">
    <text evidence="2">The sequence shown here is derived from an EMBL/GenBank/DDBJ whole genome shotgun (WGS) entry which is preliminary data.</text>
</comment>
<reference evidence="2 3" key="1">
    <citation type="submission" date="2023-08" db="EMBL/GenBank/DDBJ databases">
        <title>Annotated Genome Sequence of Vanrija albida AlHP1.</title>
        <authorList>
            <person name="Herzog R."/>
        </authorList>
    </citation>
    <scope>NUCLEOTIDE SEQUENCE [LARGE SCALE GENOMIC DNA]</scope>
    <source>
        <strain evidence="2 3">AlHP1</strain>
    </source>
</reference>
<accession>A0ABR3PZ73</accession>
<keyword evidence="3" id="KW-1185">Reference proteome</keyword>
<dbReference type="Proteomes" id="UP001565368">
    <property type="component" value="Unassembled WGS sequence"/>
</dbReference>
<evidence type="ECO:0000313" key="3">
    <source>
        <dbReference type="Proteomes" id="UP001565368"/>
    </source>
</evidence>
<dbReference type="RefSeq" id="XP_069207634.1">
    <property type="nucleotide sequence ID" value="XM_069355563.1"/>
</dbReference>
<feature type="compositionally biased region" description="Basic and acidic residues" evidence="1">
    <location>
        <begin position="46"/>
        <end position="76"/>
    </location>
</feature>
<evidence type="ECO:0000256" key="1">
    <source>
        <dbReference type="SAM" id="MobiDB-lite"/>
    </source>
</evidence>
<sequence length="76" mass="9006">MFDALYALPPLVVRRAGGRRHRKAEDVASMAAKQEAREAKHQKKRDLKDERRAAREARREAKRLKEKERLQKYHAK</sequence>
<evidence type="ECO:0000313" key="2">
    <source>
        <dbReference type="EMBL" id="KAL1407690.1"/>
    </source>
</evidence>
<gene>
    <name evidence="2" type="ORF">Q8F55_007123</name>
</gene>